<dbReference type="AlphaFoldDB" id="A0A0L0EYE0"/>
<dbReference type="EMBL" id="KQ254932">
    <property type="protein sequence ID" value="KNC69445.1"/>
    <property type="molecule type" value="Genomic_DNA"/>
</dbReference>
<dbReference type="RefSeq" id="XP_014143347.1">
    <property type="nucleotide sequence ID" value="XM_014287872.1"/>
</dbReference>
<gene>
    <name evidence="1" type="ORF">SARC_18046</name>
</gene>
<evidence type="ECO:0000313" key="2">
    <source>
        <dbReference type="Proteomes" id="UP000054560"/>
    </source>
</evidence>
<name>A0A0L0EYE0_9EUKA</name>
<evidence type="ECO:0000313" key="1">
    <source>
        <dbReference type="EMBL" id="KNC69445.1"/>
    </source>
</evidence>
<dbReference type="GeneID" id="25918550"/>
<proteinExistence type="predicted"/>
<accession>A0A0L0EYE0</accession>
<reference evidence="1 2" key="1">
    <citation type="submission" date="2011-02" db="EMBL/GenBank/DDBJ databases">
        <title>The Genome Sequence of Sphaeroforma arctica JP610.</title>
        <authorList>
            <consortium name="The Broad Institute Genome Sequencing Platform"/>
            <person name="Russ C."/>
            <person name="Cuomo C."/>
            <person name="Young S.K."/>
            <person name="Zeng Q."/>
            <person name="Gargeya S."/>
            <person name="Alvarado L."/>
            <person name="Berlin A."/>
            <person name="Chapman S.B."/>
            <person name="Chen Z."/>
            <person name="Freedman E."/>
            <person name="Gellesch M."/>
            <person name="Goldberg J."/>
            <person name="Griggs A."/>
            <person name="Gujja S."/>
            <person name="Heilman E."/>
            <person name="Heiman D."/>
            <person name="Howarth C."/>
            <person name="Mehta T."/>
            <person name="Neiman D."/>
            <person name="Pearson M."/>
            <person name="Roberts A."/>
            <person name="Saif S."/>
            <person name="Shea T."/>
            <person name="Shenoy N."/>
            <person name="Sisk P."/>
            <person name="Stolte C."/>
            <person name="Sykes S."/>
            <person name="White J."/>
            <person name="Yandava C."/>
            <person name="Burger G."/>
            <person name="Gray M.W."/>
            <person name="Holland P.W.H."/>
            <person name="King N."/>
            <person name="Lang F.B.F."/>
            <person name="Roger A.J."/>
            <person name="Ruiz-Trillo I."/>
            <person name="Haas B."/>
            <person name="Nusbaum C."/>
            <person name="Birren B."/>
        </authorList>
    </citation>
    <scope>NUCLEOTIDE SEQUENCE [LARGE SCALE GENOMIC DNA]</scope>
    <source>
        <strain evidence="1 2">JP610</strain>
    </source>
</reference>
<keyword evidence="2" id="KW-1185">Reference proteome</keyword>
<dbReference type="Proteomes" id="UP000054560">
    <property type="component" value="Unassembled WGS sequence"/>
</dbReference>
<organism evidence="1 2">
    <name type="scientific">Sphaeroforma arctica JP610</name>
    <dbReference type="NCBI Taxonomy" id="667725"/>
    <lineage>
        <taxon>Eukaryota</taxon>
        <taxon>Ichthyosporea</taxon>
        <taxon>Ichthyophonida</taxon>
        <taxon>Sphaeroforma</taxon>
    </lineage>
</organism>
<protein>
    <submittedName>
        <fullName evidence="1">Uncharacterized protein</fullName>
    </submittedName>
</protein>
<sequence length="77" mass="8237">MYPGPWHPITTLAHLLLSTDIPANQVCSQNGAELTQFLWQVTSIAMLEGAAGAVDSGVYFSDTRGVEITLFLDGIVS</sequence>